<evidence type="ECO:0000313" key="2">
    <source>
        <dbReference type="EMBL" id="VFR17409.1"/>
    </source>
</evidence>
<dbReference type="SUPFAM" id="SSF47413">
    <property type="entry name" value="lambda repressor-like DNA-binding domains"/>
    <property type="match status" value="1"/>
</dbReference>
<gene>
    <name evidence="2" type="ORF">AMP9_0267</name>
    <name evidence="3" type="ORF">ANT2_0266</name>
    <name evidence="5" type="ORF">ANT3_0267</name>
    <name evidence="4" type="ORF">BRI6_0262</name>
    <name evidence="6" type="ORF">BRI9_0263</name>
    <name evidence="8" type="ORF">IVO3_0263</name>
    <name evidence="7" type="ORF">RAN3_0264</name>
    <name evidence="9" type="ORF">RAN7_0262</name>
</gene>
<dbReference type="InterPro" id="IPR010982">
    <property type="entry name" value="Lambda_DNA-bd_dom_sf"/>
</dbReference>
<evidence type="ECO:0000313" key="4">
    <source>
        <dbReference type="EMBL" id="VFR56416.1"/>
    </source>
</evidence>
<evidence type="ECO:0000313" key="7">
    <source>
        <dbReference type="EMBL" id="VFR82939.1"/>
    </source>
</evidence>
<dbReference type="EMBL" id="CAADII010000065">
    <property type="protein sequence ID" value="VFR56416.1"/>
    <property type="molecule type" value="Genomic_DNA"/>
</dbReference>
<dbReference type="CDD" id="cd00093">
    <property type="entry name" value="HTH_XRE"/>
    <property type="match status" value="1"/>
</dbReference>
<dbReference type="EMBL" id="CAADIG010000031">
    <property type="protein sequence ID" value="VFR50981.1"/>
    <property type="molecule type" value="Genomic_DNA"/>
</dbReference>
<dbReference type="PROSITE" id="PS50943">
    <property type="entry name" value="HTH_CROC1"/>
    <property type="match status" value="1"/>
</dbReference>
<evidence type="ECO:0000313" key="3">
    <source>
        <dbReference type="EMBL" id="VFR50981.1"/>
    </source>
</evidence>
<evidence type="ECO:0000313" key="8">
    <source>
        <dbReference type="EMBL" id="VFR84737.1"/>
    </source>
</evidence>
<name>A0A484S7B0_9ZZZZ</name>
<dbReference type="EMBL" id="CAADIO010000007">
    <property type="protein sequence ID" value="VFR82939.1"/>
    <property type="molecule type" value="Genomic_DNA"/>
</dbReference>
<dbReference type="GO" id="GO:0003677">
    <property type="term" value="F:DNA binding"/>
    <property type="evidence" value="ECO:0007669"/>
    <property type="project" value="InterPro"/>
</dbReference>
<dbReference type="EMBL" id="CAADID010000001">
    <property type="protein sequence ID" value="VFR57680.1"/>
    <property type="molecule type" value="Genomic_DNA"/>
</dbReference>
<dbReference type="AlphaFoldDB" id="A0A484S7B0"/>
<dbReference type="InterPro" id="IPR001387">
    <property type="entry name" value="Cro/C1-type_HTH"/>
</dbReference>
<dbReference type="EMBL" id="CAADHY010000009">
    <property type="protein sequence ID" value="VFR17409.1"/>
    <property type="molecule type" value="Genomic_DNA"/>
</dbReference>
<dbReference type="Pfam" id="PF13560">
    <property type="entry name" value="HTH_31"/>
    <property type="match status" value="1"/>
</dbReference>
<feature type="domain" description="HTH cro/C1-type" evidence="1">
    <location>
        <begin position="6"/>
        <end position="64"/>
    </location>
</feature>
<organism evidence="5">
    <name type="scientific">plant metagenome</name>
    <dbReference type="NCBI Taxonomy" id="1297885"/>
    <lineage>
        <taxon>unclassified sequences</taxon>
        <taxon>metagenomes</taxon>
        <taxon>organismal metagenomes</taxon>
    </lineage>
</organism>
<dbReference type="Gene3D" id="1.10.260.40">
    <property type="entry name" value="lambda repressor-like DNA-binding domains"/>
    <property type="match status" value="1"/>
</dbReference>
<dbReference type="EMBL" id="CAADIK010000049">
    <property type="protein sequence ID" value="VFR80997.1"/>
    <property type="molecule type" value="Genomic_DNA"/>
</dbReference>
<dbReference type="EMBL" id="CAADIZ010000033">
    <property type="protein sequence ID" value="VFS25645.1"/>
    <property type="molecule type" value="Genomic_DNA"/>
</dbReference>
<sequence length="102" mass="11837">MLSHRLKEARHRLGVSQEKLGQLAGIDAASASARMNQYERGKHTPDFSLMRRLAPILELPVPWFYTPDDDMADLLEAYHHMQAPDQAYLLDLARKLRRRPRD</sequence>
<evidence type="ECO:0000313" key="5">
    <source>
        <dbReference type="EMBL" id="VFR57680.1"/>
    </source>
</evidence>
<proteinExistence type="predicted"/>
<accession>A0A484S7B0</accession>
<reference evidence="5" key="1">
    <citation type="submission" date="2019-03" db="EMBL/GenBank/DDBJ databases">
        <authorList>
            <person name="Danneels B."/>
        </authorList>
    </citation>
    <scope>NUCLEOTIDE SEQUENCE</scope>
</reference>
<evidence type="ECO:0000313" key="6">
    <source>
        <dbReference type="EMBL" id="VFR80997.1"/>
    </source>
</evidence>
<evidence type="ECO:0000259" key="1">
    <source>
        <dbReference type="PROSITE" id="PS50943"/>
    </source>
</evidence>
<evidence type="ECO:0000313" key="9">
    <source>
        <dbReference type="EMBL" id="VFS25645.1"/>
    </source>
</evidence>
<dbReference type="EMBL" id="CAADIP010000014">
    <property type="protein sequence ID" value="VFR84737.1"/>
    <property type="molecule type" value="Genomic_DNA"/>
</dbReference>
<dbReference type="SMART" id="SM00530">
    <property type="entry name" value="HTH_XRE"/>
    <property type="match status" value="1"/>
</dbReference>
<protein>
    <submittedName>
        <fullName evidence="5">Transcriptional regulator</fullName>
    </submittedName>
</protein>